<comment type="caution">
    <text evidence="1">The sequence shown here is derived from an EMBL/GenBank/DDBJ whole genome shotgun (WGS) entry which is preliminary data.</text>
</comment>
<dbReference type="Proteomes" id="UP000694501">
    <property type="component" value="Unassembled WGS sequence"/>
</dbReference>
<reference evidence="1" key="1">
    <citation type="submission" date="2021-06" db="EMBL/GenBank/DDBJ databases">
        <title>Sequencing of actinobacteria type strains.</title>
        <authorList>
            <person name="Nguyen G.-S."/>
            <person name="Wentzel A."/>
        </authorList>
    </citation>
    <scope>NUCLEOTIDE SEQUENCE</scope>
    <source>
        <strain evidence="1">P38-E01</strain>
    </source>
</reference>
<evidence type="ECO:0000313" key="2">
    <source>
        <dbReference type="Proteomes" id="UP000694501"/>
    </source>
</evidence>
<name>A0A949JI80_9ACTN</name>
<dbReference type="Pfam" id="PF22234">
    <property type="entry name" value="Rv2466c-like"/>
    <property type="match status" value="1"/>
</dbReference>
<dbReference type="SUPFAM" id="SSF52833">
    <property type="entry name" value="Thioredoxin-like"/>
    <property type="match status" value="1"/>
</dbReference>
<evidence type="ECO:0000313" key="1">
    <source>
        <dbReference type="EMBL" id="MBU7600611.1"/>
    </source>
</evidence>
<dbReference type="EMBL" id="JAELVF020000004">
    <property type="protein sequence ID" value="MBU7600611.1"/>
    <property type="molecule type" value="Genomic_DNA"/>
</dbReference>
<accession>A0A949JI80</accession>
<gene>
    <name evidence="1" type="ORF">JGS22_024005</name>
</gene>
<dbReference type="InterPro" id="IPR036249">
    <property type="entry name" value="Thioredoxin-like_sf"/>
</dbReference>
<dbReference type="AlphaFoldDB" id="A0A949JI80"/>
<organism evidence="1 2">
    <name type="scientific">Streptomyces tardus</name>
    <dbReference type="NCBI Taxonomy" id="2780544"/>
    <lineage>
        <taxon>Bacteria</taxon>
        <taxon>Bacillati</taxon>
        <taxon>Actinomycetota</taxon>
        <taxon>Actinomycetes</taxon>
        <taxon>Kitasatosporales</taxon>
        <taxon>Streptomycetaceae</taxon>
        <taxon>Streptomyces</taxon>
    </lineage>
</organism>
<dbReference type="CDD" id="cd02972">
    <property type="entry name" value="DsbA_family"/>
    <property type="match status" value="1"/>
</dbReference>
<protein>
    <submittedName>
        <fullName evidence="1">Disulfide bond formation protein DsbA</fullName>
    </submittedName>
</protein>
<dbReference type="Gene3D" id="3.40.30.10">
    <property type="entry name" value="Glutaredoxin"/>
    <property type="match status" value="1"/>
</dbReference>
<dbReference type="InterPro" id="IPR053977">
    <property type="entry name" value="Rv2466c-like"/>
</dbReference>
<proteinExistence type="predicted"/>
<keyword evidence="2" id="KW-1185">Reference proteome</keyword>
<sequence>MTEEQPVPIADFWFDPSCPYSWTASRWLLEAAGVRELELHWHVMSLSVLNERLDEDPEGDTEGYLWGPARLCAAIAELHGEQALGRFYTAYGEQTRVRGQWLGFEAPLAAAGLPTGLAETAWTTAYEEPLRASHAQAVALVGTRVGTPVLAITEDDGERHALFGPVVAPAPRGEAAGRLWDGVRALSATPNFYEFRRPAPGEPPL</sequence>